<dbReference type="GO" id="GO:0006623">
    <property type="term" value="P:protein targeting to vacuole"/>
    <property type="evidence" value="ECO:0007669"/>
    <property type="project" value="InterPro"/>
</dbReference>
<dbReference type="PANTHER" id="PTHR12616">
    <property type="entry name" value="VACUOLAR PROTEIN SORTING VPS41"/>
    <property type="match status" value="1"/>
</dbReference>
<dbReference type="PROSITE" id="PS50082">
    <property type="entry name" value="WD_REPEATS_2"/>
    <property type="match status" value="1"/>
</dbReference>
<dbReference type="InterPro" id="IPR001680">
    <property type="entry name" value="WD40_rpt"/>
</dbReference>
<dbReference type="EMBL" id="JANBOH010000006">
    <property type="protein sequence ID" value="KAJ1648395.1"/>
    <property type="molecule type" value="Genomic_DNA"/>
</dbReference>
<proteinExistence type="inferred from homology"/>
<comment type="similarity">
    <text evidence="1">Belongs to the VPS8 family.</text>
</comment>
<dbReference type="Pfam" id="PF23410">
    <property type="entry name" value="Beta-prop_VPS8"/>
    <property type="match status" value="1"/>
</dbReference>
<feature type="region of interest" description="Disordered" evidence="3">
    <location>
        <begin position="1"/>
        <end position="24"/>
    </location>
</feature>
<dbReference type="Gene3D" id="2.130.10.10">
    <property type="entry name" value="YVTN repeat-like/Quinoprotein amine dehydrogenase"/>
    <property type="match status" value="1"/>
</dbReference>
<feature type="repeat" description="WD" evidence="2">
    <location>
        <begin position="106"/>
        <end position="147"/>
    </location>
</feature>
<keyword evidence="7" id="KW-1185">Reference proteome</keyword>
<dbReference type="Pfam" id="PF25066">
    <property type="entry name" value="TPR_VPS8_2"/>
    <property type="match status" value="1"/>
</dbReference>
<dbReference type="InterPro" id="IPR045111">
    <property type="entry name" value="Vps41/Vps8"/>
</dbReference>
<sequence length="1641" mass="181197">MLSDPGDDDMDMVTSSPTPGSTLEITPEAEYESRIANLDSTPTQCTTEYFSWRQLTDISQKVPQLSDQFGPITASYMGECVALGTESGVVIVADYIGRIKAVLGNQTARYGSVSSLCFSADSYYLAAGYSQGFVAVWDWSKQATVSVSRPLQSGDKPGATGHPAGVAVTGIYFIGASKHRYISCSAGGGVLYHHIVRRLLTTMNTTQITSSDDSGQEGILLEAAALPLGSFLCETDDMGLVAVLTSSSLAVFKTRNGVEQQFRISYQQQQQQQQQQQKALQASPLSAVNFANFSSTSKSGPGGIKRKYAKRPYAGCVSWLPAIKFKQPATATDPSQSFFSYPQLVYTWGPAVYVLSLVVDHEVAENGSSMTAGRASPRVKFERILEWTAIEDVAFCRWISTEILIYMTQSQRVFVFETKLRQETEVCSSPPGIIAGRPWVTLATGIEAEPSYSQVASVYRRRVFVLCGTSSVFTGRLLTWIERLALLEDQGQSIDAITLATGFYRGHTGQVVVGLPRHKQQDDISENKRKALVGNKLVELIRSSLRRIFGNNRRREEENADTGQQLSMYSSESADSELRAFVSVCTEACLAMDDLSILFGDIFESYSTDSNRQTIFLETIEPFVLSGKIQQLPPQILNAMIDRYGSTPQLVRRLGELLMSLYLTQGEFDIDRVLSSCRRHGLWRTFARVWLGMGDPIAPVKSMLSAAASSYSFSADSKDLDLGIGQDSEVHENVWSGMRHDHDSEELPEVVVFDYLDMVIRGRYYPDGEPIKPQSRAEKLSTLAAELVLPPIDTSQIPSDLNKSYSTLLALANLNTERLLLTLRRILSDSFTDYINLIVRPGTVSSASSAQGVSSTIGRAANNSDRSLRRASQVKTIPQIVVDTMFVLTVGPGHAAKPAILTNRQIGLLSGFALTLYATRFPLIFLRDDRIAQWTDLLLGLDDPSTLAEREYAFELLFRLNPPSSYAEWIERVRNAGFFRVLESIYLALAQYDRALQTYLDHPDYAYHRAVFVAIKELSAQKDPLVLSKIAEFVSEHLVELVETDAERFVEAVDFVSSLDHSAVFSMLEKTPKAQLSYLRALLDPSSESLSKSPEHHRITAAASDERAPPDIGLSEEQHIVVYPFQSLIPDSSQQTNKYPQQYHERYLELMCQYSPSHVLPYVRDHADLSPEPFRLAYVREICDKYGVNDGLVWALVRLGDFSGALDTLLEQTDREIENVKAAIPAAGRAIETDQSDMGHEALSDANRERLVDSLDTAAQCISGCVDVCKAALTKLGRDVAAQQSTQLTMTSPITSGTGTEADQARDAAAKTQNDYRTMVGAQLCDLWLALLRRVLAYLHSTGQTLDNLPLGISTATREAWHLVSKRQRWMLHSVLDVLISAASPASSLISLRHIIQQLLISGSSDVSASSSGKSLGAARSLGIAEIQHLLAVAVSAYKTEAQLMALTNVLVDHDLFSTLVQLVRSQKQGWLVSVNAHTGTSSSTDIGSSNILSRRVSSDGLCSCDRCGMRLFADNRQERAMADLRRQIQQYFESSAMRVVDLHVFEDPSAQLQWIKLRIASDNQKELHTNTSIANADSGDAQNKVILFKCMHGYHKNCLDAAEVFSAKSLQQQQQQQQQKQQQLHQRLLACPLCAKVKIG</sequence>
<gene>
    <name evidence="6" type="ORF">LPJ64_000344</name>
</gene>
<feature type="domain" description="VPS8-like TPR-like repeats" evidence="5">
    <location>
        <begin position="1310"/>
        <end position="1465"/>
    </location>
</feature>
<evidence type="ECO:0000313" key="7">
    <source>
        <dbReference type="Proteomes" id="UP001145021"/>
    </source>
</evidence>
<name>A0A9W7XS30_9FUNG</name>
<reference evidence="6" key="1">
    <citation type="submission" date="2022-07" db="EMBL/GenBank/DDBJ databases">
        <title>Phylogenomic reconstructions and comparative analyses of Kickxellomycotina fungi.</title>
        <authorList>
            <person name="Reynolds N.K."/>
            <person name="Stajich J.E."/>
            <person name="Barry K."/>
            <person name="Grigoriev I.V."/>
            <person name="Crous P."/>
            <person name="Smith M.E."/>
        </authorList>
    </citation>
    <scope>NUCLEOTIDE SEQUENCE</scope>
    <source>
        <strain evidence="6">NBRC 105413</strain>
    </source>
</reference>
<dbReference type="InterPro" id="IPR059070">
    <property type="entry name" value="TPR_VPS8_2"/>
</dbReference>
<dbReference type="GO" id="GO:0034058">
    <property type="term" value="P:endosomal vesicle fusion"/>
    <property type="evidence" value="ECO:0007669"/>
    <property type="project" value="TreeGrafter"/>
</dbReference>
<keyword evidence="2" id="KW-0853">WD repeat</keyword>
<protein>
    <recommendedName>
        <fullName evidence="8">Vacuolar protein sorting-associated protein 8 central domain-containing protein</fullName>
    </recommendedName>
</protein>
<evidence type="ECO:0000256" key="1">
    <source>
        <dbReference type="ARBA" id="ARBA00009422"/>
    </source>
</evidence>
<dbReference type="SUPFAM" id="SSF50978">
    <property type="entry name" value="WD40 repeat-like"/>
    <property type="match status" value="1"/>
</dbReference>
<dbReference type="GO" id="GO:0005770">
    <property type="term" value="C:late endosome"/>
    <property type="evidence" value="ECO:0007669"/>
    <property type="project" value="TreeGrafter"/>
</dbReference>
<accession>A0A9W7XS30</accession>
<dbReference type="Pfam" id="PF12816">
    <property type="entry name" value="TPR_Vps8"/>
    <property type="match status" value="1"/>
</dbReference>
<feature type="compositionally biased region" description="Basic and acidic residues" evidence="3">
    <location>
        <begin position="1093"/>
        <end position="1108"/>
    </location>
</feature>
<dbReference type="InterPro" id="IPR025941">
    <property type="entry name" value="Vps8_central_dom"/>
</dbReference>
<comment type="caution">
    <text evidence="6">The sequence shown here is derived from an EMBL/GenBank/DDBJ whole genome shotgun (WGS) entry which is preliminary data.</text>
</comment>
<dbReference type="GO" id="GO:0030897">
    <property type="term" value="C:HOPS complex"/>
    <property type="evidence" value="ECO:0007669"/>
    <property type="project" value="TreeGrafter"/>
</dbReference>
<dbReference type="InterPro" id="IPR036322">
    <property type="entry name" value="WD40_repeat_dom_sf"/>
</dbReference>
<evidence type="ECO:0000313" key="6">
    <source>
        <dbReference type="EMBL" id="KAJ1648395.1"/>
    </source>
</evidence>
<dbReference type="Proteomes" id="UP001145021">
    <property type="component" value="Unassembled WGS sequence"/>
</dbReference>
<feature type="compositionally biased region" description="Polar residues" evidence="3">
    <location>
        <begin position="13"/>
        <end position="24"/>
    </location>
</feature>
<evidence type="ECO:0000256" key="3">
    <source>
        <dbReference type="SAM" id="MobiDB-lite"/>
    </source>
</evidence>
<evidence type="ECO:0000256" key="2">
    <source>
        <dbReference type="PROSITE-ProRule" id="PRU00221"/>
    </source>
</evidence>
<feature type="compositionally biased region" description="Acidic residues" evidence="3">
    <location>
        <begin position="1"/>
        <end position="11"/>
    </location>
</feature>
<evidence type="ECO:0000259" key="4">
    <source>
        <dbReference type="Pfam" id="PF12816"/>
    </source>
</evidence>
<evidence type="ECO:0008006" key="8">
    <source>
        <dbReference type="Google" id="ProtNLM"/>
    </source>
</evidence>
<dbReference type="PANTHER" id="PTHR12616:SF8">
    <property type="entry name" value="VACUOLAR PROTEIN SORTING-ASSOCIATED PROTEIN 8 HOMOLOG"/>
    <property type="match status" value="1"/>
</dbReference>
<evidence type="ECO:0000259" key="5">
    <source>
        <dbReference type="Pfam" id="PF25066"/>
    </source>
</evidence>
<organism evidence="6 7">
    <name type="scientific">Coemansia asiatica</name>
    <dbReference type="NCBI Taxonomy" id="1052880"/>
    <lineage>
        <taxon>Eukaryota</taxon>
        <taxon>Fungi</taxon>
        <taxon>Fungi incertae sedis</taxon>
        <taxon>Zoopagomycota</taxon>
        <taxon>Kickxellomycotina</taxon>
        <taxon>Kickxellomycetes</taxon>
        <taxon>Kickxellales</taxon>
        <taxon>Kickxellaceae</taxon>
        <taxon>Coemansia</taxon>
    </lineage>
</organism>
<dbReference type="InterPro" id="IPR015943">
    <property type="entry name" value="WD40/YVTN_repeat-like_dom_sf"/>
</dbReference>
<feature type="region of interest" description="Disordered" evidence="3">
    <location>
        <begin position="1087"/>
        <end position="1108"/>
    </location>
</feature>
<feature type="domain" description="Vacuolar protein sorting-associated protein 8 central" evidence="4">
    <location>
        <begin position="615"/>
        <end position="824"/>
    </location>
</feature>